<dbReference type="EMBL" id="RCXL01000026">
    <property type="protein sequence ID" value="RYT70631.1"/>
    <property type="molecule type" value="Genomic_DNA"/>
</dbReference>
<comment type="caution">
    <text evidence="2">The sequence shown here is derived from an EMBL/GenBank/DDBJ whole genome shotgun (WGS) entry which is preliminary data.</text>
</comment>
<sequence>MVKYETWRDDGSTDGATISTTIGANKELEIDSYDDDGYGNGERKTSTLERFVIKANGTVIYNAADYPDDGAIYNGYQINRTDIKG</sequence>
<protein>
    <submittedName>
        <fullName evidence="2">Uncharacterized protein</fullName>
    </submittedName>
</protein>
<keyword evidence="4" id="KW-1185">Reference proteome</keyword>
<evidence type="ECO:0000313" key="4">
    <source>
        <dbReference type="Proteomes" id="UP000335496"/>
    </source>
</evidence>
<dbReference type="RefSeq" id="WP_130089068.1">
    <property type="nucleotide sequence ID" value="NZ_JABFHT010000005.1"/>
</dbReference>
<reference evidence="1 4" key="1">
    <citation type="journal article" date="2019" name="Nat. Med.">
        <title>A library of human gut bacterial isolates paired with longitudinal multiomics data enables mechanistic microbiome research.</title>
        <authorList>
            <person name="Poyet M."/>
            <person name="Groussin M."/>
            <person name="Gibbons S.M."/>
            <person name="Avila-Pacheco J."/>
            <person name="Jiang X."/>
            <person name="Kearney S.M."/>
            <person name="Perrotta A.R."/>
            <person name="Berdy B."/>
            <person name="Zhao S."/>
            <person name="Lieberman T.D."/>
            <person name="Swanson P.K."/>
            <person name="Smith M."/>
            <person name="Roesemann S."/>
            <person name="Alexander J.E."/>
            <person name="Rich S.A."/>
            <person name="Livny J."/>
            <person name="Vlamakis H."/>
            <person name="Clish C."/>
            <person name="Bullock K."/>
            <person name="Deik A."/>
            <person name="Scott J."/>
            <person name="Pierce K.A."/>
            <person name="Xavier R.J."/>
            <person name="Alm E.J."/>
        </authorList>
    </citation>
    <scope>NUCLEOTIDE SEQUENCE [LARGE SCALE GENOMIC DNA]</scope>
    <source>
        <strain evidence="1 4">BIOML-A1</strain>
    </source>
</reference>
<evidence type="ECO:0000313" key="2">
    <source>
        <dbReference type="EMBL" id="RYT70631.1"/>
    </source>
</evidence>
<evidence type="ECO:0000313" key="1">
    <source>
        <dbReference type="EMBL" id="KAA5271362.1"/>
    </source>
</evidence>
<dbReference type="AlphaFoldDB" id="A0A4Q5GQ40"/>
<proteinExistence type="predicted"/>
<dbReference type="Proteomes" id="UP000291917">
    <property type="component" value="Unassembled WGS sequence"/>
</dbReference>
<organism evidence="2 3">
    <name type="scientific">Bacteroides eggerthii</name>
    <dbReference type="NCBI Taxonomy" id="28111"/>
    <lineage>
        <taxon>Bacteria</taxon>
        <taxon>Pseudomonadati</taxon>
        <taxon>Bacteroidota</taxon>
        <taxon>Bacteroidia</taxon>
        <taxon>Bacteroidales</taxon>
        <taxon>Bacteroidaceae</taxon>
        <taxon>Bacteroides</taxon>
    </lineage>
</organism>
<accession>A0A4Q5GQ40</accession>
<gene>
    <name evidence="2" type="ORF">EAJ03_14910</name>
    <name evidence="1" type="ORF">F2Z23_15115</name>
</gene>
<dbReference type="Proteomes" id="UP000335496">
    <property type="component" value="Unassembled WGS sequence"/>
</dbReference>
<name>A0A4Q5GQ40_9BACE</name>
<reference evidence="2 3" key="2">
    <citation type="journal article" date="2019" name="Science, e1252229">
        <title>Invertible promoters mediate bacterial phase variation, antibiotic resistance, and host adaptation in the gut.</title>
        <authorList>
            <person name="Jiang X."/>
            <person name="Hall A.B."/>
            <person name="Arthur T.D."/>
            <person name="Plichta D.R."/>
            <person name="Covington C.T."/>
            <person name="Poyet M."/>
            <person name="Crothers J."/>
            <person name="Moses P.L."/>
            <person name="Tolonen A.C."/>
            <person name="Vlamakis H."/>
            <person name="Alm E.J."/>
            <person name="Xavier R.J."/>
        </authorList>
    </citation>
    <scope>NUCLEOTIDE SEQUENCE [LARGE SCALE GENOMIC DNA]</scope>
    <source>
        <strain evidence="2">Bj_0095</strain>
        <strain evidence="3">bj_0095</strain>
    </source>
</reference>
<evidence type="ECO:0000313" key="3">
    <source>
        <dbReference type="Proteomes" id="UP000291917"/>
    </source>
</evidence>
<dbReference type="EMBL" id="VVZX01000024">
    <property type="protein sequence ID" value="KAA5271362.1"/>
    <property type="molecule type" value="Genomic_DNA"/>
</dbReference>